<accession>A0A023FPU8</accession>
<feature type="chain" id="PRO_5001515189" evidence="1">
    <location>
        <begin position="25"/>
        <end position="113"/>
    </location>
</feature>
<reference evidence="3" key="1">
    <citation type="submission" date="2014-03" db="EMBL/GenBank/DDBJ databases">
        <title>The sialotranscriptome of Amblyomma triste, Amblyomma parvum and Amblyomma cajennense ticks, uncovered by 454-based RNA-seq.</title>
        <authorList>
            <person name="Garcia G.R."/>
            <person name="Gardinassi L.G."/>
            <person name="Ribeiro J.M."/>
            <person name="Anatriello E."/>
            <person name="Ferreira B.R."/>
            <person name="Moreira H.N."/>
            <person name="Mafra C."/>
            <person name="Olegario M.M."/>
            <person name="Szabo P.J."/>
            <person name="Miranda-Santos I.K."/>
            <person name="Maruyama S.R."/>
        </authorList>
    </citation>
    <scope>NUCLEOTIDE SEQUENCE</scope>
    <source>
        <strain evidence="3">Uberlandia</strain>
        <tissue evidence="3">Salivary glands</tissue>
    </source>
</reference>
<dbReference type="AlphaFoldDB" id="A0A023FPU8"/>
<dbReference type="Gene3D" id="2.10.25.10">
    <property type="entry name" value="Laminin"/>
    <property type="match status" value="1"/>
</dbReference>
<dbReference type="Pfam" id="PF01826">
    <property type="entry name" value="TIL"/>
    <property type="match status" value="1"/>
</dbReference>
<evidence type="ECO:0000256" key="1">
    <source>
        <dbReference type="SAM" id="SignalP"/>
    </source>
</evidence>
<dbReference type="CDD" id="cd19941">
    <property type="entry name" value="TIL"/>
    <property type="match status" value="1"/>
</dbReference>
<keyword evidence="1" id="KW-0732">Signal</keyword>
<dbReference type="SUPFAM" id="SSF57567">
    <property type="entry name" value="Serine protease inhibitors"/>
    <property type="match status" value="1"/>
</dbReference>
<proteinExistence type="evidence at transcript level"/>
<feature type="domain" description="TIL" evidence="2">
    <location>
        <begin position="63"/>
        <end position="112"/>
    </location>
</feature>
<feature type="signal peptide" evidence="1">
    <location>
        <begin position="1"/>
        <end position="24"/>
    </location>
</feature>
<sequence>MSKVIPACLMCLLALCAGALLVRGQFTYQARWTPDDDFGLQYPFWPPHPSWPPYPPHPPRPRCGPGEIFRTCQSSSCGEKTCYDALRRPHWPPVCTADCVSRCFCKRGLYRKS</sequence>
<protein>
    <submittedName>
        <fullName evidence="3">Putative tick til 21</fullName>
    </submittedName>
</protein>
<evidence type="ECO:0000313" key="3">
    <source>
        <dbReference type="EMBL" id="JAC23767.1"/>
    </source>
</evidence>
<dbReference type="EMBL" id="GBBK01000715">
    <property type="protein sequence ID" value="JAC23767.1"/>
    <property type="molecule type" value="mRNA"/>
</dbReference>
<evidence type="ECO:0000259" key="2">
    <source>
        <dbReference type="Pfam" id="PF01826"/>
    </source>
</evidence>
<name>A0A023FPU8_AMBCJ</name>
<dbReference type="InterPro" id="IPR002919">
    <property type="entry name" value="TIL_dom"/>
</dbReference>
<organism evidence="3">
    <name type="scientific">Amblyomma cajennense</name>
    <name type="common">Cayenne tick</name>
    <name type="synonym">Acarus cajennensis</name>
    <dbReference type="NCBI Taxonomy" id="34607"/>
    <lineage>
        <taxon>Eukaryota</taxon>
        <taxon>Metazoa</taxon>
        <taxon>Ecdysozoa</taxon>
        <taxon>Arthropoda</taxon>
        <taxon>Chelicerata</taxon>
        <taxon>Arachnida</taxon>
        <taxon>Acari</taxon>
        <taxon>Parasitiformes</taxon>
        <taxon>Ixodida</taxon>
        <taxon>Ixodoidea</taxon>
        <taxon>Ixodidae</taxon>
        <taxon>Amblyomminae</taxon>
        <taxon>Amblyomma</taxon>
    </lineage>
</organism>
<feature type="non-terminal residue" evidence="3">
    <location>
        <position position="113"/>
    </location>
</feature>
<dbReference type="InterPro" id="IPR036084">
    <property type="entry name" value="Ser_inhib-like_sf"/>
</dbReference>